<dbReference type="GO" id="GO:0000155">
    <property type="term" value="F:phosphorelay sensor kinase activity"/>
    <property type="evidence" value="ECO:0007669"/>
    <property type="project" value="InterPro"/>
</dbReference>
<keyword evidence="9" id="KW-0812">Transmembrane</keyword>
<dbReference type="InterPro" id="IPR035965">
    <property type="entry name" value="PAS-like_dom_sf"/>
</dbReference>
<keyword evidence="8" id="KW-0902">Two-component regulatory system</keyword>
<dbReference type="EC" id="2.7.13.3" evidence="2"/>
<dbReference type="SMART" id="SM00387">
    <property type="entry name" value="HATPase_c"/>
    <property type="match status" value="1"/>
</dbReference>
<sequence>MNRFTMPECILIILFVTGILAPLSGEEKDRSVLFISSYHPSFSTFIHQVEGIQDSFKPEGIEFDVEFMDTKRFPEEENRKLFREYLSYKMSNSDPYDLIITGDDNALTFALQEKELLFSGMPIVFFGVNDTEKAVSMNNVSGVTGVVEQVSMAGTVELMIEQNPGLRNITVIVDGTASGQGDLKTFWSVKEQFPGYSFINLDLRKLTWDELAQKLENLNDRSGVLLLSAYFDKNDQSKSFNESLKLIYKSLSLPIYHLWYHGLGDGVLGGRLISHYEQAQTAAGLAIDIFNGKDINSIKVIETSPNQYYFDYNELKRFNISLADLPEGSKIINSPGTMDKEKIVEIVIYSTAFLLLLVILLVLLLNFIKRKKAEVFLRHLRQASEQIIDTIELYDKNRKLIYANPAFLAMHNYTLEQILGKKPEQIFSTSTAENLRKTEELWRDVEKGNPWRGQFSNENPDGSVIIQDISVSPFFDEKGQINGYLSIKKDITELVGLMEEKNSILEHLMQAQKLESIGQLAGGIAHDFNNILSGIMSASQLLLSPERLMDEKAKKYARMIYDSCGDGADLVSKLLNFSQGNRSSIRKVDMETVVSEVVEILRLTIKKNINFVFENENAPCTLFCESSSIQNALLNLGINAGQAVEPGGTVSFIMNERSLDRDYCYRSLCSVYPGRYLSIKVSDTGPGIPEEIQDKIYEPFFTTRETSRGVGLGLTSVKRIVEEHRGCIEMSSSAEGTVFEILIPLDLESLNI</sequence>
<evidence type="ECO:0000256" key="5">
    <source>
        <dbReference type="ARBA" id="ARBA00022741"/>
    </source>
</evidence>
<dbReference type="PRINTS" id="PR00344">
    <property type="entry name" value="BCTRLSENSOR"/>
</dbReference>
<dbReference type="SUPFAM" id="SSF47384">
    <property type="entry name" value="Homodimeric domain of signal transducing histidine kinase"/>
    <property type="match status" value="1"/>
</dbReference>
<dbReference type="SUPFAM" id="SSF55785">
    <property type="entry name" value="PYP-like sensor domain (PAS domain)"/>
    <property type="match status" value="1"/>
</dbReference>
<name>A0A841R8U7_9SPIO</name>
<dbReference type="PROSITE" id="PS50112">
    <property type="entry name" value="PAS"/>
    <property type="match status" value="1"/>
</dbReference>
<dbReference type="RefSeq" id="WP_184746463.1">
    <property type="nucleotide sequence ID" value="NZ_JACHGJ010000003.1"/>
</dbReference>
<gene>
    <name evidence="13" type="ORF">HNR50_001986</name>
</gene>
<dbReference type="EMBL" id="JACHGJ010000003">
    <property type="protein sequence ID" value="MBB6480323.1"/>
    <property type="molecule type" value="Genomic_DNA"/>
</dbReference>
<comment type="catalytic activity">
    <reaction evidence="1">
        <text>ATP + protein L-histidine = ADP + protein N-phospho-L-histidine.</text>
        <dbReference type="EC" id="2.7.13.3"/>
    </reaction>
</comment>
<dbReference type="InterPro" id="IPR001610">
    <property type="entry name" value="PAC"/>
</dbReference>
<evidence type="ECO:0000256" key="8">
    <source>
        <dbReference type="ARBA" id="ARBA00023012"/>
    </source>
</evidence>
<dbReference type="SMART" id="SM00086">
    <property type="entry name" value="PAC"/>
    <property type="match status" value="1"/>
</dbReference>
<dbReference type="InterPro" id="IPR036890">
    <property type="entry name" value="HATPase_C_sf"/>
</dbReference>
<dbReference type="Gene3D" id="3.30.565.10">
    <property type="entry name" value="Histidine kinase-like ATPase, C-terminal domain"/>
    <property type="match status" value="1"/>
</dbReference>
<evidence type="ECO:0000259" key="10">
    <source>
        <dbReference type="PROSITE" id="PS50109"/>
    </source>
</evidence>
<dbReference type="PROSITE" id="PS50113">
    <property type="entry name" value="PAC"/>
    <property type="match status" value="1"/>
</dbReference>
<evidence type="ECO:0000256" key="2">
    <source>
        <dbReference type="ARBA" id="ARBA00012438"/>
    </source>
</evidence>
<feature type="domain" description="PAS" evidence="11">
    <location>
        <begin position="376"/>
        <end position="448"/>
    </location>
</feature>
<feature type="transmembrane region" description="Helical" evidence="9">
    <location>
        <begin position="346"/>
        <end position="368"/>
    </location>
</feature>
<dbReference type="InterPro" id="IPR000014">
    <property type="entry name" value="PAS"/>
</dbReference>
<dbReference type="PANTHER" id="PTHR43065">
    <property type="entry name" value="SENSOR HISTIDINE KINASE"/>
    <property type="match status" value="1"/>
</dbReference>
<organism evidence="13 14">
    <name type="scientific">Spirochaeta isovalerica</name>
    <dbReference type="NCBI Taxonomy" id="150"/>
    <lineage>
        <taxon>Bacteria</taxon>
        <taxon>Pseudomonadati</taxon>
        <taxon>Spirochaetota</taxon>
        <taxon>Spirochaetia</taxon>
        <taxon>Spirochaetales</taxon>
        <taxon>Spirochaetaceae</taxon>
        <taxon>Spirochaeta</taxon>
    </lineage>
</organism>
<dbReference type="Pfam" id="PF02518">
    <property type="entry name" value="HATPase_c"/>
    <property type="match status" value="1"/>
</dbReference>
<dbReference type="Gene3D" id="3.40.50.2300">
    <property type="match status" value="2"/>
</dbReference>
<dbReference type="GO" id="GO:0005524">
    <property type="term" value="F:ATP binding"/>
    <property type="evidence" value="ECO:0007669"/>
    <property type="project" value="UniProtKB-KW"/>
</dbReference>
<evidence type="ECO:0000259" key="12">
    <source>
        <dbReference type="PROSITE" id="PS50113"/>
    </source>
</evidence>
<dbReference type="InterPro" id="IPR005467">
    <property type="entry name" value="His_kinase_dom"/>
</dbReference>
<reference evidence="13 14" key="1">
    <citation type="submission" date="2020-08" db="EMBL/GenBank/DDBJ databases">
        <title>Genomic Encyclopedia of Type Strains, Phase IV (KMG-IV): sequencing the most valuable type-strain genomes for metagenomic binning, comparative biology and taxonomic classification.</title>
        <authorList>
            <person name="Goeker M."/>
        </authorList>
    </citation>
    <scope>NUCLEOTIDE SEQUENCE [LARGE SCALE GENOMIC DNA]</scope>
    <source>
        <strain evidence="13 14">DSM 2461</strain>
    </source>
</reference>
<evidence type="ECO:0000256" key="6">
    <source>
        <dbReference type="ARBA" id="ARBA00022777"/>
    </source>
</evidence>
<dbReference type="Proteomes" id="UP000587760">
    <property type="component" value="Unassembled WGS sequence"/>
</dbReference>
<comment type="caution">
    <text evidence="13">The sequence shown here is derived from an EMBL/GenBank/DDBJ whole genome shotgun (WGS) entry which is preliminary data.</text>
</comment>
<keyword evidence="14" id="KW-1185">Reference proteome</keyword>
<evidence type="ECO:0000313" key="13">
    <source>
        <dbReference type="EMBL" id="MBB6480323.1"/>
    </source>
</evidence>
<evidence type="ECO:0000256" key="1">
    <source>
        <dbReference type="ARBA" id="ARBA00000085"/>
    </source>
</evidence>
<dbReference type="NCBIfam" id="TIGR00229">
    <property type="entry name" value="sensory_box"/>
    <property type="match status" value="1"/>
</dbReference>
<dbReference type="AlphaFoldDB" id="A0A841R8U7"/>
<proteinExistence type="predicted"/>
<dbReference type="CDD" id="cd00130">
    <property type="entry name" value="PAS"/>
    <property type="match status" value="1"/>
</dbReference>
<keyword evidence="6" id="KW-0418">Kinase</keyword>
<evidence type="ECO:0000256" key="4">
    <source>
        <dbReference type="ARBA" id="ARBA00022679"/>
    </source>
</evidence>
<dbReference type="SUPFAM" id="SSF55874">
    <property type="entry name" value="ATPase domain of HSP90 chaperone/DNA topoisomerase II/histidine kinase"/>
    <property type="match status" value="1"/>
</dbReference>
<protein>
    <recommendedName>
        <fullName evidence="2">histidine kinase</fullName>
        <ecNumber evidence="2">2.7.13.3</ecNumber>
    </recommendedName>
</protein>
<evidence type="ECO:0000256" key="3">
    <source>
        <dbReference type="ARBA" id="ARBA00022553"/>
    </source>
</evidence>
<keyword evidence="9" id="KW-1133">Transmembrane helix</keyword>
<evidence type="ECO:0000256" key="7">
    <source>
        <dbReference type="ARBA" id="ARBA00022840"/>
    </source>
</evidence>
<dbReference type="InterPro" id="IPR000700">
    <property type="entry name" value="PAS-assoc_C"/>
</dbReference>
<dbReference type="Pfam" id="PF13426">
    <property type="entry name" value="PAS_9"/>
    <property type="match status" value="1"/>
</dbReference>
<keyword evidence="4" id="KW-0808">Transferase</keyword>
<evidence type="ECO:0000259" key="11">
    <source>
        <dbReference type="PROSITE" id="PS50112"/>
    </source>
</evidence>
<dbReference type="CDD" id="cd00082">
    <property type="entry name" value="HisKA"/>
    <property type="match status" value="1"/>
</dbReference>
<keyword evidence="9" id="KW-0472">Membrane</keyword>
<feature type="domain" description="PAC" evidence="12">
    <location>
        <begin position="449"/>
        <end position="503"/>
    </location>
</feature>
<dbReference type="InterPro" id="IPR004358">
    <property type="entry name" value="Sig_transdc_His_kin-like_C"/>
</dbReference>
<dbReference type="PANTHER" id="PTHR43065:SF10">
    <property type="entry name" value="PEROXIDE STRESS-ACTIVATED HISTIDINE KINASE MAK3"/>
    <property type="match status" value="1"/>
</dbReference>
<dbReference type="PROSITE" id="PS50109">
    <property type="entry name" value="HIS_KIN"/>
    <property type="match status" value="1"/>
</dbReference>
<dbReference type="Gene3D" id="1.10.287.130">
    <property type="match status" value="1"/>
</dbReference>
<dbReference type="Pfam" id="PF00512">
    <property type="entry name" value="HisKA"/>
    <property type="match status" value="1"/>
</dbReference>
<keyword evidence="5" id="KW-0547">Nucleotide-binding</keyword>
<dbReference type="InterPro" id="IPR003661">
    <property type="entry name" value="HisK_dim/P_dom"/>
</dbReference>
<evidence type="ECO:0000256" key="9">
    <source>
        <dbReference type="SAM" id="Phobius"/>
    </source>
</evidence>
<dbReference type="SMART" id="SM00388">
    <property type="entry name" value="HisKA"/>
    <property type="match status" value="1"/>
</dbReference>
<feature type="domain" description="Histidine kinase" evidence="10">
    <location>
        <begin position="523"/>
        <end position="747"/>
    </location>
</feature>
<keyword evidence="3" id="KW-0597">Phosphoprotein</keyword>
<accession>A0A841R8U7</accession>
<dbReference type="Gene3D" id="3.30.450.20">
    <property type="entry name" value="PAS domain"/>
    <property type="match status" value="1"/>
</dbReference>
<evidence type="ECO:0000313" key="14">
    <source>
        <dbReference type="Proteomes" id="UP000587760"/>
    </source>
</evidence>
<dbReference type="InterPro" id="IPR003594">
    <property type="entry name" value="HATPase_dom"/>
</dbReference>
<dbReference type="InterPro" id="IPR036097">
    <property type="entry name" value="HisK_dim/P_sf"/>
</dbReference>
<keyword evidence="7" id="KW-0067">ATP-binding</keyword>